<keyword evidence="3" id="KW-1185">Reference proteome</keyword>
<evidence type="ECO:0000313" key="3">
    <source>
        <dbReference type="Proteomes" id="UP001162131"/>
    </source>
</evidence>
<proteinExistence type="predicted"/>
<accession>A0AAU9KF98</accession>
<reference evidence="2" key="1">
    <citation type="submission" date="2021-09" db="EMBL/GenBank/DDBJ databases">
        <authorList>
            <consortium name="AG Swart"/>
            <person name="Singh M."/>
            <person name="Singh A."/>
            <person name="Seah K."/>
            <person name="Emmerich C."/>
        </authorList>
    </citation>
    <scope>NUCLEOTIDE SEQUENCE</scope>
    <source>
        <strain evidence="2">ATCC30299</strain>
    </source>
</reference>
<dbReference type="EMBL" id="CAJZBQ010000055">
    <property type="protein sequence ID" value="CAG9332636.1"/>
    <property type="molecule type" value="Genomic_DNA"/>
</dbReference>
<evidence type="ECO:0000256" key="1">
    <source>
        <dbReference type="SAM" id="Phobius"/>
    </source>
</evidence>
<keyword evidence="1" id="KW-0812">Transmembrane</keyword>
<sequence length="139" mass="16679">MAFRRSAILKQVQNLQNLSDNPTLLDASKLLYDPKRYGFQYTTSDVLKGFQEGRRFINRTPRFREIHPEIIENMKAQRYFLVYYLIGAGVLFYGMYESKAREDAEFSYDLFKDKAFIGRYEYKTKNVEFQARRHHSYQT</sequence>
<protein>
    <submittedName>
        <fullName evidence="2">Uncharacterized protein</fullName>
    </submittedName>
</protein>
<name>A0AAU9KF98_9CILI</name>
<comment type="caution">
    <text evidence="2">The sequence shown here is derived from an EMBL/GenBank/DDBJ whole genome shotgun (WGS) entry which is preliminary data.</text>
</comment>
<dbReference type="Proteomes" id="UP001162131">
    <property type="component" value="Unassembled WGS sequence"/>
</dbReference>
<keyword evidence="1" id="KW-1133">Transmembrane helix</keyword>
<dbReference type="AlphaFoldDB" id="A0AAU9KF98"/>
<keyword evidence="1" id="KW-0472">Membrane</keyword>
<evidence type="ECO:0000313" key="2">
    <source>
        <dbReference type="EMBL" id="CAG9332636.1"/>
    </source>
</evidence>
<gene>
    <name evidence="2" type="ORF">BSTOLATCC_MIC56929</name>
</gene>
<feature type="transmembrane region" description="Helical" evidence="1">
    <location>
        <begin position="79"/>
        <end position="96"/>
    </location>
</feature>
<organism evidence="2 3">
    <name type="scientific">Blepharisma stoltei</name>
    <dbReference type="NCBI Taxonomy" id="1481888"/>
    <lineage>
        <taxon>Eukaryota</taxon>
        <taxon>Sar</taxon>
        <taxon>Alveolata</taxon>
        <taxon>Ciliophora</taxon>
        <taxon>Postciliodesmatophora</taxon>
        <taxon>Heterotrichea</taxon>
        <taxon>Heterotrichida</taxon>
        <taxon>Blepharismidae</taxon>
        <taxon>Blepharisma</taxon>
    </lineage>
</organism>